<dbReference type="Gene3D" id="1.10.357.10">
    <property type="entry name" value="Tetracycline Repressor, domain 2"/>
    <property type="match status" value="1"/>
</dbReference>
<proteinExistence type="predicted"/>
<dbReference type="EMBL" id="JBHSTP010000001">
    <property type="protein sequence ID" value="MFC6355905.1"/>
    <property type="molecule type" value="Genomic_DNA"/>
</dbReference>
<dbReference type="InterPro" id="IPR050109">
    <property type="entry name" value="HTH-type_TetR-like_transc_reg"/>
</dbReference>
<feature type="domain" description="HTH tetR-type" evidence="6">
    <location>
        <begin position="2"/>
        <end position="62"/>
    </location>
</feature>
<dbReference type="SUPFAM" id="SSF48498">
    <property type="entry name" value="Tetracyclin repressor-like, C-terminal domain"/>
    <property type="match status" value="1"/>
</dbReference>
<keyword evidence="8" id="KW-1185">Reference proteome</keyword>
<evidence type="ECO:0000256" key="1">
    <source>
        <dbReference type="ARBA" id="ARBA00022491"/>
    </source>
</evidence>
<keyword evidence="3 5" id="KW-0238">DNA-binding</keyword>
<name>A0ABW1VFN9_9MICO</name>
<dbReference type="InterPro" id="IPR036271">
    <property type="entry name" value="Tet_transcr_reg_TetR-rel_C_sf"/>
</dbReference>
<evidence type="ECO:0000256" key="3">
    <source>
        <dbReference type="ARBA" id="ARBA00023125"/>
    </source>
</evidence>
<keyword evidence="1" id="KW-0678">Repressor</keyword>
<dbReference type="PANTHER" id="PTHR30055:SF234">
    <property type="entry name" value="HTH-TYPE TRANSCRIPTIONAL REGULATOR BETI"/>
    <property type="match status" value="1"/>
</dbReference>
<dbReference type="Proteomes" id="UP001596306">
    <property type="component" value="Unassembled WGS sequence"/>
</dbReference>
<dbReference type="InterPro" id="IPR009057">
    <property type="entry name" value="Homeodomain-like_sf"/>
</dbReference>
<reference evidence="8" key="1">
    <citation type="journal article" date="2019" name="Int. J. Syst. Evol. Microbiol.">
        <title>The Global Catalogue of Microorganisms (GCM) 10K type strain sequencing project: providing services to taxonomists for standard genome sequencing and annotation.</title>
        <authorList>
            <consortium name="The Broad Institute Genomics Platform"/>
            <consortium name="The Broad Institute Genome Sequencing Center for Infectious Disease"/>
            <person name="Wu L."/>
            <person name="Ma J."/>
        </authorList>
    </citation>
    <scope>NUCLEOTIDE SEQUENCE [LARGE SCALE GENOMIC DNA]</scope>
    <source>
        <strain evidence="8">CCUG 43304</strain>
    </source>
</reference>
<dbReference type="SUPFAM" id="SSF46689">
    <property type="entry name" value="Homeodomain-like"/>
    <property type="match status" value="1"/>
</dbReference>
<dbReference type="Pfam" id="PF13977">
    <property type="entry name" value="TetR_C_6"/>
    <property type="match status" value="1"/>
</dbReference>
<evidence type="ECO:0000313" key="7">
    <source>
        <dbReference type="EMBL" id="MFC6355905.1"/>
    </source>
</evidence>
<evidence type="ECO:0000313" key="8">
    <source>
        <dbReference type="Proteomes" id="UP001596306"/>
    </source>
</evidence>
<dbReference type="PANTHER" id="PTHR30055">
    <property type="entry name" value="HTH-TYPE TRANSCRIPTIONAL REGULATOR RUTR"/>
    <property type="match status" value="1"/>
</dbReference>
<evidence type="ECO:0000256" key="2">
    <source>
        <dbReference type="ARBA" id="ARBA00023015"/>
    </source>
</evidence>
<dbReference type="PROSITE" id="PS50977">
    <property type="entry name" value="HTH_TETR_2"/>
    <property type="match status" value="1"/>
</dbReference>
<feature type="DNA-binding region" description="H-T-H motif" evidence="5">
    <location>
        <begin position="25"/>
        <end position="44"/>
    </location>
</feature>
<evidence type="ECO:0000256" key="4">
    <source>
        <dbReference type="ARBA" id="ARBA00023163"/>
    </source>
</evidence>
<organism evidence="7 8">
    <name type="scientific">Luethyella okanaganae</name>
    <dbReference type="NCBI Taxonomy" id="69372"/>
    <lineage>
        <taxon>Bacteria</taxon>
        <taxon>Bacillati</taxon>
        <taxon>Actinomycetota</taxon>
        <taxon>Actinomycetes</taxon>
        <taxon>Micrococcales</taxon>
        <taxon>Microbacteriaceae</taxon>
        <taxon>Luethyella</taxon>
    </lineage>
</organism>
<dbReference type="PRINTS" id="PR00455">
    <property type="entry name" value="HTHTETR"/>
</dbReference>
<dbReference type="InterPro" id="IPR039538">
    <property type="entry name" value="BetI_C"/>
</dbReference>
<evidence type="ECO:0000259" key="6">
    <source>
        <dbReference type="PROSITE" id="PS50977"/>
    </source>
</evidence>
<dbReference type="InterPro" id="IPR001647">
    <property type="entry name" value="HTH_TetR"/>
</dbReference>
<comment type="caution">
    <text evidence="7">The sequence shown here is derived from an EMBL/GenBank/DDBJ whole genome shotgun (WGS) entry which is preliminary data.</text>
</comment>
<accession>A0ABW1VFN9</accession>
<keyword evidence="4" id="KW-0804">Transcription</keyword>
<sequence length="191" mass="21063">MSNRREQIVAAAAQIAAQSGTAALSVRAVAQKAGVGVGTLRHYFPSQKDLYSEVLDRIFDAQLDDLNIDDGTTSPARRLAECMRQFLPAEDGRISELEGWLALYTSALGRDRTDAGARLLTAFNQRARTRVDRWLSTLHTDRTRRSQHVVLLLALVDGLCLELLTPETQLTVQDARETLDEVISCVVIPSS</sequence>
<evidence type="ECO:0000256" key="5">
    <source>
        <dbReference type="PROSITE-ProRule" id="PRU00335"/>
    </source>
</evidence>
<gene>
    <name evidence="7" type="ORF">ACFQB0_07270</name>
</gene>
<keyword evidence="2" id="KW-0805">Transcription regulation</keyword>
<protein>
    <submittedName>
        <fullName evidence="7">TetR/AcrR family transcriptional regulator</fullName>
    </submittedName>
</protein>
<dbReference type="RefSeq" id="WP_386729379.1">
    <property type="nucleotide sequence ID" value="NZ_JBHSTP010000001.1"/>
</dbReference>
<dbReference type="Pfam" id="PF00440">
    <property type="entry name" value="TetR_N"/>
    <property type="match status" value="1"/>
</dbReference>